<accession>A0AAV4RQ45</accession>
<organism evidence="2 3">
    <name type="scientific">Caerostris extrusa</name>
    <name type="common">Bark spider</name>
    <name type="synonym">Caerostris bankana</name>
    <dbReference type="NCBI Taxonomy" id="172846"/>
    <lineage>
        <taxon>Eukaryota</taxon>
        <taxon>Metazoa</taxon>
        <taxon>Ecdysozoa</taxon>
        <taxon>Arthropoda</taxon>
        <taxon>Chelicerata</taxon>
        <taxon>Arachnida</taxon>
        <taxon>Araneae</taxon>
        <taxon>Araneomorphae</taxon>
        <taxon>Entelegynae</taxon>
        <taxon>Araneoidea</taxon>
        <taxon>Araneidae</taxon>
        <taxon>Caerostris</taxon>
    </lineage>
</organism>
<evidence type="ECO:0000313" key="2">
    <source>
        <dbReference type="EMBL" id="GIY23527.1"/>
    </source>
</evidence>
<sequence length="104" mass="12423">MGNPSPSLHPLLTEEEEGRRRPTDANKSRDYRNYLVINESNERCRKKKKKKEDASRRRLSDASALFSTATHTRYRICCRMFFNFRLRVRSSLVNARNFRWLCNP</sequence>
<evidence type="ECO:0000313" key="3">
    <source>
        <dbReference type="Proteomes" id="UP001054945"/>
    </source>
</evidence>
<protein>
    <submittedName>
        <fullName evidence="2">Uncharacterized protein</fullName>
    </submittedName>
</protein>
<keyword evidence="3" id="KW-1185">Reference proteome</keyword>
<reference evidence="2 3" key="1">
    <citation type="submission" date="2021-06" db="EMBL/GenBank/DDBJ databases">
        <title>Caerostris extrusa draft genome.</title>
        <authorList>
            <person name="Kono N."/>
            <person name="Arakawa K."/>
        </authorList>
    </citation>
    <scope>NUCLEOTIDE SEQUENCE [LARGE SCALE GENOMIC DNA]</scope>
</reference>
<gene>
    <name evidence="2" type="ORF">CEXT_52381</name>
</gene>
<comment type="caution">
    <text evidence="2">The sequence shown here is derived from an EMBL/GenBank/DDBJ whole genome shotgun (WGS) entry which is preliminary data.</text>
</comment>
<proteinExistence type="predicted"/>
<feature type="region of interest" description="Disordered" evidence="1">
    <location>
        <begin position="1"/>
        <end position="32"/>
    </location>
</feature>
<evidence type="ECO:0000256" key="1">
    <source>
        <dbReference type="SAM" id="MobiDB-lite"/>
    </source>
</evidence>
<name>A0AAV4RQ45_CAEEX</name>
<dbReference type="AlphaFoldDB" id="A0AAV4RQ45"/>
<dbReference type="EMBL" id="BPLR01008285">
    <property type="protein sequence ID" value="GIY23527.1"/>
    <property type="molecule type" value="Genomic_DNA"/>
</dbReference>
<feature type="compositionally biased region" description="Basic and acidic residues" evidence="1">
    <location>
        <begin position="17"/>
        <end position="32"/>
    </location>
</feature>
<dbReference type="Proteomes" id="UP001054945">
    <property type="component" value="Unassembled WGS sequence"/>
</dbReference>